<protein>
    <submittedName>
        <fullName evidence="5">Longitudinals lacking protein, isoforms A/B/D/L-like isoform X1</fullName>
    </submittedName>
</protein>
<dbReference type="OrthoDB" id="3437960at2759"/>
<dbReference type="GeneID" id="112465926"/>
<evidence type="ECO:0000259" key="3">
    <source>
        <dbReference type="PROSITE" id="PS50157"/>
    </source>
</evidence>
<dbReference type="RefSeq" id="XP_024889501.1">
    <property type="nucleotide sequence ID" value="XM_025033733.1"/>
</dbReference>
<name>A0A6J1R989_9HYME</name>
<feature type="domain" description="C2H2-type" evidence="3">
    <location>
        <begin position="104"/>
        <end position="132"/>
    </location>
</feature>
<evidence type="ECO:0000313" key="4">
    <source>
        <dbReference type="Proteomes" id="UP000504618"/>
    </source>
</evidence>
<evidence type="ECO:0000256" key="2">
    <source>
        <dbReference type="SAM" id="MobiDB-lite"/>
    </source>
</evidence>
<dbReference type="AlphaFoldDB" id="A0A6J1R989"/>
<evidence type="ECO:0000313" key="5">
    <source>
        <dbReference type="RefSeq" id="XP_024889501.1"/>
    </source>
</evidence>
<keyword evidence="1" id="KW-0479">Metal-binding</keyword>
<feature type="compositionally biased region" description="Low complexity" evidence="2">
    <location>
        <begin position="52"/>
        <end position="63"/>
    </location>
</feature>
<dbReference type="PROSITE" id="PS50157">
    <property type="entry name" value="ZINC_FINGER_C2H2_2"/>
    <property type="match status" value="2"/>
</dbReference>
<dbReference type="Proteomes" id="UP000504618">
    <property type="component" value="Unplaced"/>
</dbReference>
<proteinExistence type="predicted"/>
<organism evidence="4 5">
    <name type="scientific">Temnothorax curvispinosus</name>
    <dbReference type="NCBI Taxonomy" id="300111"/>
    <lineage>
        <taxon>Eukaryota</taxon>
        <taxon>Metazoa</taxon>
        <taxon>Ecdysozoa</taxon>
        <taxon>Arthropoda</taxon>
        <taxon>Hexapoda</taxon>
        <taxon>Insecta</taxon>
        <taxon>Pterygota</taxon>
        <taxon>Neoptera</taxon>
        <taxon>Endopterygota</taxon>
        <taxon>Hymenoptera</taxon>
        <taxon>Apocrita</taxon>
        <taxon>Aculeata</taxon>
        <taxon>Formicoidea</taxon>
        <taxon>Formicidae</taxon>
        <taxon>Myrmicinae</taxon>
        <taxon>Temnothorax</taxon>
    </lineage>
</organism>
<feature type="region of interest" description="Disordered" evidence="2">
    <location>
        <begin position="41"/>
        <end position="64"/>
    </location>
</feature>
<evidence type="ECO:0000256" key="1">
    <source>
        <dbReference type="PROSITE-ProRule" id="PRU00042"/>
    </source>
</evidence>
<keyword evidence="1" id="KW-0862">Zinc</keyword>
<sequence length="146" mass="17274">MRPEAQVQVSLLRLHMQGQGRHTKTYSNQASEPRCLYSCMSTSVSKQEDESPPQQEQNQEESSWNIVYTDDDGRHSCPKCHKSYRRMHHMLRHWKFDCGYLPRFQCPYCNMKSKWSNNVYKHIRVKHRGLKVGIVKLSYIQDQGVV</sequence>
<dbReference type="Gene3D" id="3.30.160.60">
    <property type="entry name" value="Classic Zinc Finger"/>
    <property type="match status" value="1"/>
</dbReference>
<keyword evidence="4" id="KW-1185">Reference proteome</keyword>
<feature type="domain" description="C2H2-type" evidence="3">
    <location>
        <begin position="75"/>
        <end position="102"/>
    </location>
</feature>
<gene>
    <name evidence="5" type="primary">LOC112465926</name>
</gene>
<dbReference type="SMART" id="SM00355">
    <property type="entry name" value="ZnF_C2H2"/>
    <property type="match status" value="2"/>
</dbReference>
<dbReference type="Pfam" id="PF13909">
    <property type="entry name" value="zf-H2C2_5"/>
    <property type="match status" value="1"/>
</dbReference>
<reference evidence="5" key="1">
    <citation type="submission" date="2025-08" db="UniProtKB">
        <authorList>
            <consortium name="RefSeq"/>
        </authorList>
    </citation>
    <scope>IDENTIFICATION</scope>
    <source>
        <tissue evidence="5">Whole body</tissue>
    </source>
</reference>
<dbReference type="InterPro" id="IPR013087">
    <property type="entry name" value="Znf_C2H2_type"/>
</dbReference>
<keyword evidence="1" id="KW-0863">Zinc-finger</keyword>
<dbReference type="GO" id="GO:0008270">
    <property type="term" value="F:zinc ion binding"/>
    <property type="evidence" value="ECO:0007669"/>
    <property type="project" value="UniProtKB-KW"/>
</dbReference>
<accession>A0A6J1R989</accession>